<protein>
    <recommendedName>
        <fullName evidence="7">Radical SAM core domain-containing protein</fullName>
    </recommendedName>
</protein>
<dbReference type="InterPro" id="IPR023404">
    <property type="entry name" value="rSAM_horseshoe"/>
</dbReference>
<dbReference type="SMART" id="SM00729">
    <property type="entry name" value="Elp3"/>
    <property type="match status" value="1"/>
</dbReference>
<dbReference type="EMBL" id="VLLN01000015">
    <property type="protein sequence ID" value="TWJ18674.1"/>
    <property type="molecule type" value="Genomic_DNA"/>
</dbReference>
<evidence type="ECO:0000259" key="7">
    <source>
        <dbReference type="PROSITE" id="PS51918"/>
    </source>
</evidence>
<dbReference type="GO" id="GO:0003824">
    <property type="term" value="F:catalytic activity"/>
    <property type="evidence" value="ECO:0007669"/>
    <property type="project" value="InterPro"/>
</dbReference>
<dbReference type="InterPro" id="IPR039661">
    <property type="entry name" value="ELP3"/>
</dbReference>
<evidence type="ECO:0000256" key="6">
    <source>
        <dbReference type="ARBA" id="ARBA00023014"/>
    </source>
</evidence>
<dbReference type="NCBIfam" id="TIGR01212">
    <property type="entry name" value="TIGR01212 family radical SAM protein"/>
    <property type="match status" value="1"/>
</dbReference>
<dbReference type="SFLD" id="SFLDS00029">
    <property type="entry name" value="Radical_SAM"/>
    <property type="match status" value="1"/>
</dbReference>
<evidence type="ECO:0000256" key="3">
    <source>
        <dbReference type="ARBA" id="ARBA00022691"/>
    </source>
</evidence>
<accession>A0A562VLN3</accession>
<dbReference type="GO" id="GO:0051539">
    <property type="term" value="F:4 iron, 4 sulfur cluster binding"/>
    <property type="evidence" value="ECO:0007669"/>
    <property type="project" value="UniProtKB-KW"/>
</dbReference>
<dbReference type="PROSITE" id="PS51918">
    <property type="entry name" value="RADICAL_SAM"/>
    <property type="match status" value="1"/>
</dbReference>
<reference evidence="8 9" key="1">
    <citation type="submission" date="2019-07" db="EMBL/GenBank/DDBJ databases">
        <title>Genomic Encyclopedia of Archaeal and Bacterial Type Strains, Phase II (KMG-II): from individual species to whole genera.</title>
        <authorList>
            <person name="Goeker M."/>
        </authorList>
    </citation>
    <scope>NUCLEOTIDE SEQUENCE [LARGE SCALE GENOMIC DNA]</scope>
    <source>
        <strain evidence="8 9">ATCC BAA-1139</strain>
    </source>
</reference>
<dbReference type="InterPro" id="IPR007197">
    <property type="entry name" value="rSAM"/>
</dbReference>
<name>A0A562VLN3_9BACT</name>
<keyword evidence="5" id="KW-0408">Iron</keyword>
<keyword evidence="2" id="KW-0004">4Fe-4S</keyword>
<comment type="cofactor">
    <cofactor evidence="1">
        <name>[4Fe-4S] cluster</name>
        <dbReference type="ChEBI" id="CHEBI:49883"/>
    </cofactor>
</comment>
<dbReference type="Proteomes" id="UP000319449">
    <property type="component" value="Unassembled WGS sequence"/>
</dbReference>
<dbReference type="Pfam" id="PF16199">
    <property type="entry name" value="Radical_SAM_C"/>
    <property type="match status" value="1"/>
</dbReference>
<dbReference type="Pfam" id="PF04055">
    <property type="entry name" value="Radical_SAM"/>
    <property type="match status" value="1"/>
</dbReference>
<keyword evidence="4" id="KW-0479">Metal-binding</keyword>
<dbReference type="PANTHER" id="PTHR11135:SF1">
    <property type="entry name" value="PROTEIN YHCC"/>
    <property type="match status" value="1"/>
</dbReference>
<evidence type="ECO:0000313" key="9">
    <source>
        <dbReference type="Proteomes" id="UP000319449"/>
    </source>
</evidence>
<dbReference type="PANTHER" id="PTHR11135">
    <property type="entry name" value="HISTONE ACETYLTRANSFERASE-RELATED"/>
    <property type="match status" value="1"/>
</dbReference>
<keyword evidence="6" id="KW-0411">Iron-sulfur</keyword>
<gene>
    <name evidence="8" type="ORF">JN12_02494</name>
</gene>
<evidence type="ECO:0000256" key="4">
    <source>
        <dbReference type="ARBA" id="ARBA00022723"/>
    </source>
</evidence>
<sequence length="348" mass="38304">MLPIVFDRPAHLSGSGSVIRGNRSGKEKRGCLAKPDRVDYGRPMGAKRYNQFTEELRALFGCRVQRISVDAGFTCPNRDGTAGSDGCIYCSSRGAGAPGIARGRSVAEQLEVDKAFLARRYHAQKFLAYFQAFSNTYGPVEQLQALYDEALAVPDIVGLIVGTRPDCLPPAVFDLLAGYAQRTYFWLELGLQSSHDRSLAWIGRGHDAASFSAAAREASCRGIRVCAHVILGLPGESRAEMLATADYLNSLRVAGVKLHHLHVLKETELARRYEKGDVALLNEDDYVGLVCDFLERLAPNVLVQRLVGDGSRDLIAPRWNKLALLNAIDTELKRRGTRQGGRWQAGEW</sequence>
<feature type="domain" description="Radical SAM core" evidence="7">
    <location>
        <begin position="59"/>
        <end position="300"/>
    </location>
</feature>
<dbReference type="InterPro" id="IPR005911">
    <property type="entry name" value="YhcC-like"/>
</dbReference>
<dbReference type="InterPro" id="IPR006638">
    <property type="entry name" value="Elp3/MiaA/NifB-like_rSAM"/>
</dbReference>
<dbReference type="Gene3D" id="3.80.30.20">
    <property type="entry name" value="tm_1862 like domain"/>
    <property type="match status" value="1"/>
</dbReference>
<evidence type="ECO:0000313" key="8">
    <source>
        <dbReference type="EMBL" id="TWJ18674.1"/>
    </source>
</evidence>
<dbReference type="InterPro" id="IPR032432">
    <property type="entry name" value="Radical_SAM_C"/>
</dbReference>
<evidence type="ECO:0000256" key="2">
    <source>
        <dbReference type="ARBA" id="ARBA00022485"/>
    </source>
</evidence>
<comment type="caution">
    <text evidence="8">The sequence shown here is derived from an EMBL/GenBank/DDBJ whole genome shotgun (WGS) entry which is preliminary data.</text>
</comment>
<proteinExistence type="predicted"/>
<dbReference type="SUPFAM" id="SSF102114">
    <property type="entry name" value="Radical SAM enzymes"/>
    <property type="match status" value="1"/>
</dbReference>
<dbReference type="AlphaFoldDB" id="A0A562VLN3"/>
<dbReference type="GO" id="GO:0046872">
    <property type="term" value="F:metal ion binding"/>
    <property type="evidence" value="ECO:0007669"/>
    <property type="project" value="UniProtKB-KW"/>
</dbReference>
<dbReference type="InterPro" id="IPR058240">
    <property type="entry name" value="rSAM_sf"/>
</dbReference>
<keyword evidence="9" id="KW-1185">Reference proteome</keyword>
<dbReference type="SFLD" id="SFLDG01086">
    <property type="entry name" value="elongater_protein-like"/>
    <property type="match status" value="1"/>
</dbReference>
<evidence type="ECO:0000256" key="5">
    <source>
        <dbReference type="ARBA" id="ARBA00023004"/>
    </source>
</evidence>
<organism evidence="8 9">
    <name type="scientific">Geobacter argillaceus</name>
    <dbReference type="NCBI Taxonomy" id="345631"/>
    <lineage>
        <taxon>Bacteria</taxon>
        <taxon>Pseudomonadati</taxon>
        <taxon>Thermodesulfobacteriota</taxon>
        <taxon>Desulfuromonadia</taxon>
        <taxon>Geobacterales</taxon>
        <taxon>Geobacteraceae</taxon>
        <taxon>Geobacter</taxon>
    </lineage>
</organism>
<evidence type="ECO:0000256" key="1">
    <source>
        <dbReference type="ARBA" id="ARBA00001966"/>
    </source>
</evidence>
<dbReference type="SFLD" id="SFLDG01091">
    <property type="entry name" value="uncharacterized_CHP01210-like"/>
    <property type="match status" value="1"/>
</dbReference>
<keyword evidence="3" id="KW-0949">S-adenosyl-L-methionine</keyword>